<reference evidence="1" key="2">
    <citation type="submission" date="2020-06" db="EMBL/GenBank/DDBJ databases">
        <title>Helianthus annuus Genome sequencing and assembly Release 2.</title>
        <authorList>
            <person name="Gouzy J."/>
            <person name="Langlade N."/>
            <person name="Munos S."/>
        </authorList>
    </citation>
    <scope>NUCLEOTIDE SEQUENCE</scope>
    <source>
        <tissue evidence="1">Leaves</tissue>
    </source>
</reference>
<dbReference type="EMBL" id="MNCJ02000321">
    <property type="protein sequence ID" value="KAF5802661.1"/>
    <property type="molecule type" value="Genomic_DNA"/>
</dbReference>
<organism evidence="1 2">
    <name type="scientific">Helianthus annuus</name>
    <name type="common">Common sunflower</name>
    <dbReference type="NCBI Taxonomy" id="4232"/>
    <lineage>
        <taxon>Eukaryota</taxon>
        <taxon>Viridiplantae</taxon>
        <taxon>Streptophyta</taxon>
        <taxon>Embryophyta</taxon>
        <taxon>Tracheophyta</taxon>
        <taxon>Spermatophyta</taxon>
        <taxon>Magnoliopsida</taxon>
        <taxon>eudicotyledons</taxon>
        <taxon>Gunneridae</taxon>
        <taxon>Pentapetalae</taxon>
        <taxon>asterids</taxon>
        <taxon>campanulids</taxon>
        <taxon>Asterales</taxon>
        <taxon>Asteraceae</taxon>
        <taxon>Asteroideae</taxon>
        <taxon>Heliantheae alliance</taxon>
        <taxon>Heliantheae</taxon>
        <taxon>Helianthus</taxon>
    </lineage>
</organism>
<name>A0A9K3IT69_HELAN</name>
<accession>A0A9K3IT69</accession>
<dbReference type="AlphaFoldDB" id="A0A9K3IT69"/>
<reference evidence="1" key="1">
    <citation type="journal article" date="2017" name="Nature">
        <title>The sunflower genome provides insights into oil metabolism, flowering and Asterid evolution.</title>
        <authorList>
            <person name="Badouin H."/>
            <person name="Gouzy J."/>
            <person name="Grassa C.J."/>
            <person name="Murat F."/>
            <person name="Staton S.E."/>
            <person name="Cottret L."/>
            <person name="Lelandais-Briere C."/>
            <person name="Owens G.L."/>
            <person name="Carrere S."/>
            <person name="Mayjonade B."/>
            <person name="Legrand L."/>
            <person name="Gill N."/>
            <person name="Kane N.C."/>
            <person name="Bowers J.E."/>
            <person name="Hubner S."/>
            <person name="Bellec A."/>
            <person name="Berard A."/>
            <person name="Berges H."/>
            <person name="Blanchet N."/>
            <person name="Boniface M.C."/>
            <person name="Brunel D."/>
            <person name="Catrice O."/>
            <person name="Chaidir N."/>
            <person name="Claudel C."/>
            <person name="Donnadieu C."/>
            <person name="Faraut T."/>
            <person name="Fievet G."/>
            <person name="Helmstetter N."/>
            <person name="King M."/>
            <person name="Knapp S.J."/>
            <person name="Lai Z."/>
            <person name="Le Paslier M.C."/>
            <person name="Lippi Y."/>
            <person name="Lorenzon L."/>
            <person name="Mandel J.R."/>
            <person name="Marage G."/>
            <person name="Marchand G."/>
            <person name="Marquand E."/>
            <person name="Bret-Mestries E."/>
            <person name="Morien E."/>
            <person name="Nambeesan S."/>
            <person name="Nguyen T."/>
            <person name="Pegot-Espagnet P."/>
            <person name="Pouilly N."/>
            <person name="Raftis F."/>
            <person name="Sallet E."/>
            <person name="Schiex T."/>
            <person name="Thomas J."/>
            <person name="Vandecasteele C."/>
            <person name="Vares D."/>
            <person name="Vear F."/>
            <person name="Vautrin S."/>
            <person name="Crespi M."/>
            <person name="Mangin B."/>
            <person name="Burke J.M."/>
            <person name="Salse J."/>
            <person name="Munos S."/>
            <person name="Vincourt P."/>
            <person name="Rieseberg L.H."/>
            <person name="Langlade N.B."/>
        </authorList>
    </citation>
    <scope>NUCLEOTIDE SEQUENCE</scope>
    <source>
        <tissue evidence="1">Leaves</tissue>
    </source>
</reference>
<keyword evidence="2" id="KW-1185">Reference proteome</keyword>
<evidence type="ECO:0000313" key="1">
    <source>
        <dbReference type="EMBL" id="KAF5802661.1"/>
    </source>
</evidence>
<dbReference type="Proteomes" id="UP000215914">
    <property type="component" value="Unassembled WGS sequence"/>
</dbReference>
<dbReference type="Gramene" id="mRNA:HanXRQr2_Chr06g0262131">
    <property type="protein sequence ID" value="mRNA:HanXRQr2_Chr06g0262131"/>
    <property type="gene ID" value="HanXRQr2_Chr06g0262131"/>
</dbReference>
<comment type="caution">
    <text evidence="1">The sequence shown here is derived from an EMBL/GenBank/DDBJ whole genome shotgun (WGS) entry which is preliminary data.</text>
</comment>
<sequence length="73" mass="8904">MCCFVYLGFYDFNSVLVDLEDMKKRLKRRRERFVKCRGKLRRKWAHFKIKAMKDLYLLDLESGDWKAQLPADI</sequence>
<gene>
    <name evidence="1" type="ORF">HanXRQr2_Chr06g0262131</name>
</gene>
<protein>
    <submittedName>
        <fullName evidence="1">Uncharacterized protein</fullName>
    </submittedName>
</protein>
<proteinExistence type="predicted"/>
<evidence type="ECO:0000313" key="2">
    <source>
        <dbReference type="Proteomes" id="UP000215914"/>
    </source>
</evidence>